<keyword evidence="2" id="KW-1133">Transmembrane helix</keyword>
<feature type="transmembrane region" description="Helical" evidence="2">
    <location>
        <begin position="20"/>
        <end position="44"/>
    </location>
</feature>
<organism evidence="3 4">
    <name type="scientific">Phenylobacterium ferrooxidans</name>
    <dbReference type="NCBI Taxonomy" id="2982689"/>
    <lineage>
        <taxon>Bacteria</taxon>
        <taxon>Pseudomonadati</taxon>
        <taxon>Pseudomonadota</taxon>
        <taxon>Alphaproteobacteria</taxon>
        <taxon>Caulobacterales</taxon>
        <taxon>Caulobacteraceae</taxon>
        <taxon>Phenylobacterium</taxon>
    </lineage>
</organism>
<keyword evidence="2" id="KW-0472">Membrane</keyword>
<name>A0ABW6CIE5_9CAUL</name>
<accession>A0ABW6CIE5</accession>
<keyword evidence="4" id="KW-1185">Reference proteome</keyword>
<dbReference type="RefSeq" id="WP_377367119.1">
    <property type="nucleotide sequence ID" value="NZ_JAOTJD010000002.1"/>
</dbReference>
<dbReference type="EMBL" id="JAOTJD010000002">
    <property type="protein sequence ID" value="MFD3262725.1"/>
    <property type="molecule type" value="Genomic_DNA"/>
</dbReference>
<feature type="transmembrane region" description="Helical" evidence="2">
    <location>
        <begin position="197"/>
        <end position="222"/>
    </location>
</feature>
<proteinExistence type="predicted"/>
<evidence type="ECO:0000313" key="4">
    <source>
        <dbReference type="Proteomes" id="UP001598130"/>
    </source>
</evidence>
<comment type="caution">
    <text evidence="3">The sequence shown here is derived from an EMBL/GenBank/DDBJ whole genome shotgun (WGS) entry which is preliminary data.</text>
</comment>
<reference evidence="3 4" key="1">
    <citation type="submission" date="2022-09" db="EMBL/GenBank/DDBJ databases">
        <title>New species of Phenylobacterium.</title>
        <authorList>
            <person name="Mieszkin S."/>
        </authorList>
    </citation>
    <scope>NUCLEOTIDE SEQUENCE [LARGE SCALE GENOMIC DNA]</scope>
    <source>
        <strain evidence="3 4">HK31-G</strain>
    </source>
</reference>
<feature type="region of interest" description="Disordered" evidence="1">
    <location>
        <begin position="73"/>
        <end position="93"/>
    </location>
</feature>
<dbReference type="Proteomes" id="UP001598130">
    <property type="component" value="Unassembled WGS sequence"/>
</dbReference>
<protein>
    <submittedName>
        <fullName evidence="3">Uncharacterized protein</fullName>
    </submittedName>
</protein>
<evidence type="ECO:0000313" key="3">
    <source>
        <dbReference type="EMBL" id="MFD3262725.1"/>
    </source>
</evidence>
<gene>
    <name evidence="3" type="ORF">OCL97_01970</name>
</gene>
<evidence type="ECO:0000256" key="1">
    <source>
        <dbReference type="SAM" id="MobiDB-lite"/>
    </source>
</evidence>
<evidence type="ECO:0000256" key="2">
    <source>
        <dbReference type="SAM" id="Phobius"/>
    </source>
</evidence>
<sequence>MNSGTRLGAFDRLEVVYLNVLRVVILVLATAFLAAAILATVNAIPKLIPDAKEADARALVSADSLKDFQAAQAGQTAPAVSEAPDASADQEGKIDSRIKKAAASLVAHLKSPDGSAPPVGPIEEYLSEKQLALPQSLQGDYADSLVKLMESLASSPDRSVDADQLIDWHYAKFQEATEAATQLEAERAVKNAQNLQAALVAGGAAVSAFFLFLIVVFGFVLVKIERNLRRVSVLVLKDDETLVAEQAAQLDEPVPQG</sequence>
<keyword evidence="2" id="KW-0812">Transmembrane</keyword>